<gene>
    <name evidence="1" type="ORF">HMPREF1981_00254</name>
</gene>
<reference evidence="1 2" key="1">
    <citation type="submission" date="2013-08" db="EMBL/GenBank/DDBJ databases">
        <authorList>
            <person name="Weinstock G."/>
            <person name="Sodergren E."/>
            <person name="Wylie T."/>
            <person name="Fulton L."/>
            <person name="Fulton R."/>
            <person name="Fronick C."/>
            <person name="O'Laughlin M."/>
            <person name="Godfrey J."/>
            <person name="Miner T."/>
            <person name="Herter B."/>
            <person name="Appelbaum E."/>
            <person name="Cordes M."/>
            <person name="Lek S."/>
            <person name="Wollam A."/>
            <person name="Pepin K.H."/>
            <person name="Palsikar V.B."/>
            <person name="Mitreva M."/>
            <person name="Wilson R.K."/>
        </authorList>
    </citation>
    <scope>NUCLEOTIDE SEQUENCE [LARGE SCALE GENOMIC DNA]</scope>
    <source>
        <strain evidence="1 2">F0041</strain>
    </source>
</reference>
<accession>U2CWA7</accession>
<proteinExistence type="predicted"/>
<dbReference type="EMBL" id="AWSV01000019">
    <property type="protein sequence ID" value="ERI88835.1"/>
    <property type="molecule type" value="Genomic_DNA"/>
</dbReference>
<comment type="caution">
    <text evidence="1">The sequence shown here is derived from an EMBL/GenBank/DDBJ whole genome shotgun (WGS) entry which is preliminary data.</text>
</comment>
<protein>
    <submittedName>
        <fullName evidence="1">Uncharacterized protein</fullName>
    </submittedName>
</protein>
<name>U2CWA7_9BACE</name>
<evidence type="ECO:0000313" key="1">
    <source>
        <dbReference type="EMBL" id="ERI88835.1"/>
    </source>
</evidence>
<evidence type="ECO:0000313" key="2">
    <source>
        <dbReference type="Proteomes" id="UP000016496"/>
    </source>
</evidence>
<organism evidence="1 2">
    <name type="scientific">Bacteroides pyogenes F0041</name>
    <dbReference type="NCBI Taxonomy" id="1321819"/>
    <lineage>
        <taxon>Bacteria</taxon>
        <taxon>Pseudomonadati</taxon>
        <taxon>Bacteroidota</taxon>
        <taxon>Bacteroidia</taxon>
        <taxon>Bacteroidales</taxon>
        <taxon>Bacteroidaceae</taxon>
        <taxon>Bacteroides</taxon>
    </lineage>
</organism>
<dbReference type="Proteomes" id="UP000016496">
    <property type="component" value="Unassembled WGS sequence"/>
</dbReference>
<sequence length="57" mass="6394">MSLLSRPVMLRHCRATGIRYGKHQLWSACAATTNCGRGGGTPRPQLVLKKRKRACLW</sequence>
<dbReference type="HOGENOM" id="CLU_2987158_0_0_10"/>
<dbReference type="AlphaFoldDB" id="U2CWA7"/>